<keyword evidence="1" id="KW-0240">DNA-directed RNA polymerase</keyword>
<dbReference type="SMART" id="SM00662">
    <property type="entry name" value="RPOLD"/>
    <property type="match status" value="1"/>
</dbReference>
<comment type="similarity">
    <text evidence="3">Belongs to the archaeal Rpo3/eukaryotic RPB3 RNA polymerase subunit family.</text>
</comment>
<reference evidence="5 7" key="2">
    <citation type="journal article" date="2018" name="PLoS ONE">
        <title>The draft genome of Kipferlia bialata reveals reductive genome evolution in fornicate parasites.</title>
        <authorList>
            <person name="Tanifuji G."/>
            <person name="Takabayashi S."/>
            <person name="Kume K."/>
            <person name="Takagi M."/>
            <person name="Nakayama T."/>
            <person name="Kamikawa R."/>
            <person name="Inagaki Y."/>
            <person name="Hashimoto T."/>
        </authorList>
    </citation>
    <scope>NUCLEOTIDE SEQUENCE [LARGE SCALE GENOMIC DNA]</scope>
    <source>
        <strain evidence="5">NY0173</strain>
    </source>
</reference>
<dbReference type="AlphaFoldDB" id="A0A9K3CYC6"/>
<dbReference type="Pfam" id="PF01000">
    <property type="entry name" value="RNA_pol_A_bac"/>
    <property type="match status" value="1"/>
</dbReference>
<dbReference type="InterPro" id="IPR050518">
    <property type="entry name" value="Rpo3/RPB3_RNA_Pol_subunit"/>
</dbReference>
<dbReference type="PANTHER" id="PTHR11800">
    <property type="entry name" value="DNA-DIRECTED RNA POLYMERASE"/>
    <property type="match status" value="1"/>
</dbReference>
<dbReference type="PANTHER" id="PTHR11800:SF2">
    <property type="entry name" value="DNA-DIRECTED RNA POLYMERASE II SUBUNIT RPB3"/>
    <property type="match status" value="1"/>
</dbReference>
<evidence type="ECO:0000256" key="3">
    <source>
        <dbReference type="ARBA" id="ARBA00025804"/>
    </source>
</evidence>
<protein>
    <recommendedName>
        <fullName evidence="4">DNA-directed RNA polymerase RpoA/D/Rpb3-type domain-containing protein</fullName>
    </recommendedName>
</protein>
<dbReference type="GO" id="GO:0003899">
    <property type="term" value="F:DNA-directed RNA polymerase activity"/>
    <property type="evidence" value="ECO:0007669"/>
    <property type="project" value="InterPro"/>
</dbReference>
<dbReference type="InterPro" id="IPR011263">
    <property type="entry name" value="DNA-dir_RNA_pol_RpoA/D/Rpb3"/>
</dbReference>
<organism evidence="5 7">
    <name type="scientific">Kipferlia bialata</name>
    <dbReference type="NCBI Taxonomy" id="797122"/>
    <lineage>
        <taxon>Eukaryota</taxon>
        <taxon>Metamonada</taxon>
        <taxon>Carpediemonas-like organisms</taxon>
        <taxon>Kipferlia</taxon>
    </lineage>
</organism>
<feature type="domain" description="DNA-directed RNA polymerase RpoA/D/Rpb3-type" evidence="4">
    <location>
        <begin position="21"/>
        <end position="316"/>
    </location>
</feature>
<dbReference type="EMBL" id="BDIP01002613">
    <property type="protein sequence ID" value="GIQ86561.1"/>
    <property type="molecule type" value="Genomic_DNA"/>
</dbReference>
<dbReference type="HAMAP" id="MF_00320">
    <property type="entry name" value="RNApol_arch_Rpo3"/>
    <property type="match status" value="1"/>
</dbReference>
<dbReference type="GO" id="GO:0046983">
    <property type="term" value="F:protein dimerization activity"/>
    <property type="evidence" value="ECO:0007669"/>
    <property type="project" value="InterPro"/>
</dbReference>
<dbReference type="InterPro" id="IPR036603">
    <property type="entry name" value="RBP11-like"/>
</dbReference>
<accession>A0A9K3CYC6</accession>
<dbReference type="SUPFAM" id="SSF56553">
    <property type="entry name" value="Insert subdomain of RNA polymerase alpha subunit"/>
    <property type="match status" value="1"/>
</dbReference>
<dbReference type="EMBL" id="BDIP01001230">
    <property type="protein sequence ID" value="GIQ83914.1"/>
    <property type="molecule type" value="Genomic_DNA"/>
</dbReference>
<evidence type="ECO:0000313" key="7">
    <source>
        <dbReference type="Proteomes" id="UP000265618"/>
    </source>
</evidence>
<keyword evidence="2" id="KW-0804">Transcription</keyword>
<dbReference type="Gene3D" id="2.170.120.12">
    <property type="entry name" value="DNA-directed RNA polymerase, insert domain"/>
    <property type="match status" value="1"/>
</dbReference>
<dbReference type="InterPro" id="IPR022842">
    <property type="entry name" value="RNAP_Rpo3/Rpb3/RPAC1"/>
</dbReference>
<comment type="caution">
    <text evidence="5">The sequence shown here is derived from an EMBL/GenBank/DDBJ whole genome shotgun (WGS) entry which is preliminary data.</text>
</comment>
<name>A0A9K3CYC6_9EUKA</name>
<dbReference type="Gene3D" id="3.30.70.20">
    <property type="match status" value="1"/>
</dbReference>
<dbReference type="InterPro" id="IPR036643">
    <property type="entry name" value="RNApol_insert_sf"/>
</dbReference>
<evidence type="ECO:0000256" key="1">
    <source>
        <dbReference type="ARBA" id="ARBA00022478"/>
    </source>
</evidence>
<proteinExistence type="inferred from homology"/>
<evidence type="ECO:0000313" key="6">
    <source>
        <dbReference type="EMBL" id="GIQ86561.1"/>
    </source>
</evidence>
<evidence type="ECO:0000256" key="2">
    <source>
        <dbReference type="ARBA" id="ARBA00023163"/>
    </source>
</evidence>
<sequence>MDILVEEVNPRIIINSCSRNSIQFEIHGVDISYVNGLRRAVLNELQTLAIDECVFNRNESVLSDEFIAHRLGLVPIYTDDLDCVQEQRACACNRGCKKCTVTAEIDVTNDTDEPMMVTDKHIQVAKDMLPTRPNGDTLRCLPLVDVDSSLDAIPIIKLNPGASLHVDLTIRKGRGKVHAKWCPVSKCVAKPVPIIVFDDAGLEYLEDFRPYAQHFVDTVCPKGLFELTLDGRVTLPPENLRDCVLCGECERFSKDELPSGVHDAPALPDTLNACYIRTSRTAFLIDIESIGTIPAPDIFKMAKSVLHREYLVPVQAAIQQMTHDAEGFDGL</sequence>
<dbReference type="Pfam" id="PF01193">
    <property type="entry name" value="RNA_pol_L"/>
    <property type="match status" value="1"/>
</dbReference>
<dbReference type="OrthoDB" id="270173at2759"/>
<gene>
    <name evidence="5" type="ORF">KIPB_005320</name>
    <name evidence="6" type="ORF">KIPB_008436</name>
</gene>
<dbReference type="Proteomes" id="UP000265618">
    <property type="component" value="Unassembled WGS sequence"/>
</dbReference>
<dbReference type="GO" id="GO:0005665">
    <property type="term" value="C:RNA polymerase II, core complex"/>
    <property type="evidence" value="ECO:0007669"/>
    <property type="project" value="TreeGrafter"/>
</dbReference>
<evidence type="ECO:0000313" key="5">
    <source>
        <dbReference type="EMBL" id="GIQ83914.1"/>
    </source>
</evidence>
<reference evidence="5" key="1">
    <citation type="submission" date="2016-10" db="EMBL/GenBank/DDBJ databases">
        <authorList>
            <person name="Tanifuji G."/>
            <person name="Kume K."/>
            <person name="Nakayama T."/>
            <person name="Takabayashi S."/>
            <person name="Hashimoto T."/>
        </authorList>
    </citation>
    <scope>NUCLEOTIDE SEQUENCE</scope>
    <source>
        <strain evidence="5">NY0173</strain>
    </source>
</reference>
<dbReference type="GO" id="GO:0006366">
    <property type="term" value="P:transcription by RNA polymerase II"/>
    <property type="evidence" value="ECO:0007669"/>
    <property type="project" value="TreeGrafter"/>
</dbReference>
<dbReference type="SUPFAM" id="SSF55257">
    <property type="entry name" value="RBP11-like subunits of RNA polymerase"/>
    <property type="match status" value="1"/>
</dbReference>
<evidence type="ECO:0000259" key="4">
    <source>
        <dbReference type="SMART" id="SM00662"/>
    </source>
</evidence>
<dbReference type="InterPro" id="IPR011262">
    <property type="entry name" value="DNA-dir_RNA_pol_insert"/>
</dbReference>
<keyword evidence="7" id="KW-1185">Reference proteome</keyword>
<dbReference type="Gene3D" id="3.30.1360.10">
    <property type="entry name" value="RNA polymerase, RBP11-like subunit"/>
    <property type="match status" value="1"/>
</dbReference>